<evidence type="ECO:0000256" key="1">
    <source>
        <dbReference type="SAM" id="Phobius"/>
    </source>
</evidence>
<accession>A0A2A2IAB5</accession>
<evidence type="ECO:0000313" key="3">
    <source>
        <dbReference type="Proteomes" id="UP000218887"/>
    </source>
</evidence>
<name>A0A2A2IAB5_9BACI</name>
<gene>
    <name evidence="2" type="ORF">CIL05_16440</name>
</gene>
<sequence length="75" mass="8646">MNSLILIVFLFAFIYWVHFLFTQGNDERGQKINYYTSITAATGLVLGIIILDLYSEVNEMSLESCDRQVKLNTFC</sequence>
<dbReference type="RefSeq" id="WP_095656636.1">
    <property type="nucleotide sequence ID" value="NZ_NPOA01000012.1"/>
</dbReference>
<proteinExistence type="predicted"/>
<dbReference type="OrthoDB" id="9988721at2"/>
<dbReference type="Proteomes" id="UP000218887">
    <property type="component" value="Unassembled WGS sequence"/>
</dbReference>
<feature type="transmembrane region" description="Helical" evidence="1">
    <location>
        <begin position="32"/>
        <end position="54"/>
    </location>
</feature>
<keyword evidence="3" id="KW-1185">Reference proteome</keyword>
<evidence type="ECO:0000313" key="2">
    <source>
        <dbReference type="EMBL" id="PAV28522.1"/>
    </source>
</evidence>
<comment type="caution">
    <text evidence="2">The sequence shown here is derived from an EMBL/GenBank/DDBJ whole genome shotgun (WGS) entry which is preliminary data.</text>
</comment>
<dbReference type="EMBL" id="NPOA01000012">
    <property type="protein sequence ID" value="PAV28522.1"/>
    <property type="molecule type" value="Genomic_DNA"/>
</dbReference>
<keyword evidence="1" id="KW-0812">Transmembrane</keyword>
<reference evidence="2 3" key="1">
    <citation type="submission" date="2017-08" db="EMBL/GenBank/DDBJ databases">
        <title>Virgibacillus indicus sp. nov. and Virgibacillus profoundi sp. nov, two moderately halophilic bacteria isolated from marine sediment by using the Microfluidic Streak Plate.</title>
        <authorList>
            <person name="Xu B."/>
            <person name="Hu B."/>
            <person name="Wang J."/>
            <person name="Zhu Y."/>
            <person name="Huang L."/>
            <person name="Du W."/>
            <person name="Huang Y."/>
        </authorList>
    </citation>
    <scope>NUCLEOTIDE SEQUENCE [LARGE SCALE GENOMIC DNA]</scope>
    <source>
        <strain evidence="2 3">IO3-P3-H5</strain>
    </source>
</reference>
<keyword evidence="1" id="KW-1133">Transmembrane helix</keyword>
<protein>
    <submittedName>
        <fullName evidence="2">Uncharacterized protein</fullName>
    </submittedName>
</protein>
<dbReference type="AlphaFoldDB" id="A0A2A2IAB5"/>
<organism evidence="2 3">
    <name type="scientific">Virgibacillus profundi</name>
    <dbReference type="NCBI Taxonomy" id="2024555"/>
    <lineage>
        <taxon>Bacteria</taxon>
        <taxon>Bacillati</taxon>
        <taxon>Bacillota</taxon>
        <taxon>Bacilli</taxon>
        <taxon>Bacillales</taxon>
        <taxon>Bacillaceae</taxon>
        <taxon>Virgibacillus</taxon>
    </lineage>
</organism>
<keyword evidence="1" id="KW-0472">Membrane</keyword>